<dbReference type="InterPro" id="IPR036188">
    <property type="entry name" value="FAD/NAD-bd_sf"/>
</dbReference>
<reference evidence="5 6" key="1">
    <citation type="submission" date="2018-12" db="EMBL/GenBank/DDBJ databases">
        <authorList>
            <consortium name="Pathogen Informatics"/>
        </authorList>
    </citation>
    <scope>NUCLEOTIDE SEQUENCE [LARGE SCALE GENOMIC DNA]</scope>
    <source>
        <strain evidence="5 6">NCTC13635</strain>
    </source>
</reference>
<dbReference type="Proteomes" id="UP000282433">
    <property type="component" value="Chromosome"/>
</dbReference>
<accession>A0A3S5DH49</accession>
<dbReference type="Gene3D" id="3.50.50.60">
    <property type="entry name" value="FAD/NAD(P)-binding domain"/>
    <property type="match status" value="1"/>
</dbReference>
<protein>
    <submittedName>
        <fullName evidence="5">Anaerobic glycerol-3-phosphate dehydrogenase subunit A</fullName>
        <ecNumber evidence="5">1.1.5.3</ecNumber>
    </submittedName>
</protein>
<sequence>MGRTRILRAYSGVRPLVASDNDPSGRGVSRGIVLLDHAQRDGMEGFITITGGKLMTYRLMAEWATDAVCRKLGNTTPLYHGRSPAARFTGANGKYPAKDYLPPHPAARLGRLPSRRSHPVLAWRQPPAP</sequence>
<feature type="region of interest" description="Disordered" evidence="4">
    <location>
        <begin position="97"/>
        <end position="129"/>
    </location>
</feature>
<dbReference type="FunFam" id="3.50.50.60:FF:000096">
    <property type="entry name" value="Glycerol-3-phosphate dehydrogenase"/>
    <property type="match status" value="1"/>
</dbReference>
<evidence type="ECO:0000256" key="1">
    <source>
        <dbReference type="ARBA" id="ARBA00022630"/>
    </source>
</evidence>
<dbReference type="GO" id="GO:0004368">
    <property type="term" value="F:glycerol-3-phosphate dehydrogenase (quinone) activity"/>
    <property type="evidence" value="ECO:0007669"/>
    <property type="project" value="UniProtKB-EC"/>
</dbReference>
<dbReference type="EMBL" id="LR134162">
    <property type="protein sequence ID" value="VEB00781.1"/>
    <property type="molecule type" value="Genomic_DNA"/>
</dbReference>
<evidence type="ECO:0000256" key="2">
    <source>
        <dbReference type="ARBA" id="ARBA00022827"/>
    </source>
</evidence>
<dbReference type="GO" id="GO:0046168">
    <property type="term" value="P:glycerol-3-phosphate catabolic process"/>
    <property type="evidence" value="ECO:0007669"/>
    <property type="project" value="TreeGrafter"/>
</dbReference>
<evidence type="ECO:0000256" key="3">
    <source>
        <dbReference type="ARBA" id="ARBA00023002"/>
    </source>
</evidence>
<dbReference type="InterPro" id="IPR000447">
    <property type="entry name" value="G3P_DH_FAD-dep"/>
</dbReference>
<keyword evidence="1" id="KW-0285">Flavoprotein</keyword>
<proteinExistence type="predicted"/>
<dbReference type="PANTHER" id="PTHR11985">
    <property type="entry name" value="GLYCEROL-3-PHOSPHATE DEHYDROGENASE"/>
    <property type="match status" value="1"/>
</dbReference>
<evidence type="ECO:0000256" key="4">
    <source>
        <dbReference type="SAM" id="MobiDB-lite"/>
    </source>
</evidence>
<dbReference type="EC" id="1.1.5.3" evidence="5"/>
<organism evidence="5 6">
    <name type="scientific">Klebsiella pneumoniae</name>
    <dbReference type="NCBI Taxonomy" id="573"/>
    <lineage>
        <taxon>Bacteria</taxon>
        <taxon>Pseudomonadati</taxon>
        <taxon>Pseudomonadota</taxon>
        <taxon>Gammaproteobacteria</taxon>
        <taxon>Enterobacterales</taxon>
        <taxon>Enterobacteriaceae</taxon>
        <taxon>Klebsiella/Raoultella group</taxon>
        <taxon>Klebsiella</taxon>
        <taxon>Klebsiella pneumoniae complex</taxon>
    </lineage>
</organism>
<evidence type="ECO:0000313" key="5">
    <source>
        <dbReference type="EMBL" id="VEB00781.1"/>
    </source>
</evidence>
<evidence type="ECO:0000313" key="6">
    <source>
        <dbReference type="Proteomes" id="UP000282433"/>
    </source>
</evidence>
<dbReference type="AlphaFoldDB" id="A0A3S5DH49"/>
<dbReference type="PROSITE" id="PS00978">
    <property type="entry name" value="FAD_G3PDH_2"/>
    <property type="match status" value="1"/>
</dbReference>
<dbReference type="PANTHER" id="PTHR11985:SF35">
    <property type="entry name" value="ANAEROBIC GLYCEROL-3-PHOSPHATE DEHYDROGENASE SUBUNIT A"/>
    <property type="match status" value="1"/>
</dbReference>
<gene>
    <name evidence="5" type="primary">glpA_2</name>
    <name evidence="5" type="ORF">NCTC13635_01558</name>
</gene>
<name>A0A3S5DH49_KLEPN</name>
<keyword evidence="2" id="KW-0274">FAD</keyword>
<keyword evidence="3 5" id="KW-0560">Oxidoreductase</keyword>